<evidence type="ECO:0000256" key="1">
    <source>
        <dbReference type="SAM" id="Phobius"/>
    </source>
</evidence>
<evidence type="ECO:0000313" key="4">
    <source>
        <dbReference type="Proteomes" id="UP001519308"/>
    </source>
</evidence>
<proteinExistence type="predicted"/>
<dbReference type="PANTHER" id="PTHR28008">
    <property type="entry name" value="DOMAIN PROTEIN, PUTATIVE (AFU_ORTHOLOGUE AFUA_3G10980)-RELATED"/>
    <property type="match status" value="1"/>
</dbReference>
<feature type="transmembrane region" description="Helical" evidence="1">
    <location>
        <begin position="7"/>
        <end position="25"/>
    </location>
</feature>
<sequence length="153" mass="17616">MISIKKYILLLITVVWISFIFYMSTKPGDESAKTSLKIVDVIVKELRLSEAQADTTHFIVRKAGHFTEYFILSLLITLTYSEFYNKKLNLSFILLVCILAATCDEYLQSFINGRSSQVRDVLIDFSGGLTQLLIFIFMKARSTKIHRRNKYIG</sequence>
<gene>
    <name evidence="3" type="ORF">J2Z44_000924</name>
</gene>
<evidence type="ECO:0000313" key="3">
    <source>
        <dbReference type="EMBL" id="MBP2021137.1"/>
    </source>
</evidence>
<keyword evidence="1" id="KW-0472">Membrane</keyword>
<feature type="domain" description="VanZ-like" evidence="2">
    <location>
        <begin position="10"/>
        <end position="138"/>
    </location>
</feature>
<name>A0ABS4K022_9CLOT</name>
<dbReference type="Pfam" id="PF04892">
    <property type="entry name" value="VanZ"/>
    <property type="match status" value="1"/>
</dbReference>
<accession>A0ABS4K022</accession>
<dbReference type="InterPro" id="IPR016747">
    <property type="entry name" value="Phosphotransbutyrylase"/>
</dbReference>
<dbReference type="EMBL" id="JAGGLL010000005">
    <property type="protein sequence ID" value="MBP2021137.1"/>
    <property type="molecule type" value="Genomic_DNA"/>
</dbReference>
<comment type="caution">
    <text evidence="3">The sequence shown here is derived from an EMBL/GenBank/DDBJ whole genome shotgun (WGS) entry which is preliminary data.</text>
</comment>
<dbReference type="InterPro" id="IPR006976">
    <property type="entry name" value="VanZ-like"/>
</dbReference>
<keyword evidence="4" id="KW-1185">Reference proteome</keyword>
<dbReference type="Proteomes" id="UP001519308">
    <property type="component" value="Unassembled WGS sequence"/>
</dbReference>
<dbReference type="PIRSF" id="PIRSF019083">
    <property type="entry name" value="UCP019083_VanZ"/>
    <property type="match status" value="1"/>
</dbReference>
<dbReference type="RefSeq" id="WP_209649372.1">
    <property type="nucleotide sequence ID" value="NZ_JAGGLL010000005.1"/>
</dbReference>
<protein>
    <submittedName>
        <fullName evidence="3">VanZ family protein</fullName>
    </submittedName>
</protein>
<keyword evidence="1" id="KW-0812">Transmembrane</keyword>
<keyword evidence="1" id="KW-1133">Transmembrane helix</keyword>
<feature type="transmembrane region" description="Helical" evidence="1">
    <location>
        <begin position="90"/>
        <end position="109"/>
    </location>
</feature>
<dbReference type="NCBIfam" id="NF037970">
    <property type="entry name" value="vanZ_1"/>
    <property type="match status" value="1"/>
</dbReference>
<dbReference type="PANTHER" id="PTHR28008:SF1">
    <property type="entry name" value="DOMAIN PROTEIN, PUTATIVE (AFU_ORTHOLOGUE AFUA_3G10980)-RELATED"/>
    <property type="match status" value="1"/>
</dbReference>
<organism evidence="3 4">
    <name type="scientific">Clostridium punense</name>
    <dbReference type="NCBI Taxonomy" id="1054297"/>
    <lineage>
        <taxon>Bacteria</taxon>
        <taxon>Bacillati</taxon>
        <taxon>Bacillota</taxon>
        <taxon>Clostridia</taxon>
        <taxon>Eubacteriales</taxon>
        <taxon>Clostridiaceae</taxon>
        <taxon>Clostridium</taxon>
    </lineage>
</organism>
<feature type="transmembrane region" description="Helical" evidence="1">
    <location>
        <begin position="121"/>
        <end position="140"/>
    </location>
</feature>
<feature type="transmembrane region" description="Helical" evidence="1">
    <location>
        <begin position="66"/>
        <end position="83"/>
    </location>
</feature>
<reference evidence="3 4" key="1">
    <citation type="submission" date="2021-03" db="EMBL/GenBank/DDBJ databases">
        <title>Genomic Encyclopedia of Type Strains, Phase IV (KMG-IV): sequencing the most valuable type-strain genomes for metagenomic binning, comparative biology and taxonomic classification.</title>
        <authorList>
            <person name="Goeker M."/>
        </authorList>
    </citation>
    <scope>NUCLEOTIDE SEQUENCE [LARGE SCALE GENOMIC DNA]</scope>
    <source>
        <strain evidence="3 4">DSM 28650</strain>
    </source>
</reference>
<evidence type="ECO:0000259" key="2">
    <source>
        <dbReference type="Pfam" id="PF04892"/>
    </source>
</evidence>